<evidence type="ECO:0000256" key="10">
    <source>
        <dbReference type="SAM" id="SignalP"/>
    </source>
</evidence>
<keyword evidence="12" id="KW-1185">Reference proteome</keyword>
<feature type="transmembrane region" description="Helical" evidence="9">
    <location>
        <begin position="357"/>
        <end position="377"/>
    </location>
</feature>
<evidence type="ECO:0000256" key="8">
    <source>
        <dbReference type="ARBA" id="ARBA00023136"/>
    </source>
</evidence>
<feature type="transmembrane region" description="Helical" evidence="9">
    <location>
        <begin position="383"/>
        <end position="407"/>
    </location>
</feature>
<dbReference type="PANTHER" id="PTHR13121">
    <property type="entry name" value="GPI TRANSAMIDASE COMPONENT PIG-U"/>
    <property type="match status" value="1"/>
</dbReference>
<keyword evidence="4" id="KW-0337">GPI-anchor biosynthesis</keyword>
<evidence type="ECO:0000256" key="1">
    <source>
        <dbReference type="ARBA" id="ARBA00004477"/>
    </source>
</evidence>
<feature type="transmembrane region" description="Helical" evidence="9">
    <location>
        <begin position="257"/>
        <end position="278"/>
    </location>
</feature>
<dbReference type="PANTHER" id="PTHR13121:SF0">
    <property type="entry name" value="PHOSPHATIDYLINOSITOL GLYCAN ANCHOR BIOSYNTHESIS CLASS U PROTEIN"/>
    <property type="match status" value="1"/>
</dbReference>
<keyword evidence="7 9" id="KW-1133">Transmembrane helix</keyword>
<evidence type="ECO:0000313" key="11">
    <source>
        <dbReference type="EMBL" id="KAL0482734.1"/>
    </source>
</evidence>
<evidence type="ECO:0000256" key="6">
    <source>
        <dbReference type="ARBA" id="ARBA00022824"/>
    </source>
</evidence>
<dbReference type="GO" id="GO:0016255">
    <property type="term" value="P:attachment of GPI anchor to protein"/>
    <property type="evidence" value="ECO:0007669"/>
    <property type="project" value="InterPro"/>
</dbReference>
<comment type="pathway">
    <text evidence="2">Glycolipid biosynthesis; glycosylphosphatidylinositol-anchor biosynthesis.</text>
</comment>
<gene>
    <name evidence="11" type="ORF">AKO1_014284</name>
</gene>
<evidence type="ECO:0000256" key="7">
    <source>
        <dbReference type="ARBA" id="ARBA00022989"/>
    </source>
</evidence>
<evidence type="ECO:0000256" key="9">
    <source>
        <dbReference type="SAM" id="Phobius"/>
    </source>
</evidence>
<keyword evidence="5 9" id="KW-0812">Transmembrane</keyword>
<dbReference type="Proteomes" id="UP001431209">
    <property type="component" value="Unassembled WGS sequence"/>
</dbReference>
<feature type="transmembrane region" description="Helical" evidence="9">
    <location>
        <begin position="91"/>
        <end position="109"/>
    </location>
</feature>
<accession>A0AAW2Z0F8</accession>
<comment type="subcellular location">
    <subcellularLocation>
        <location evidence="1">Endoplasmic reticulum membrane</location>
        <topology evidence="1">Multi-pass membrane protein</topology>
    </subcellularLocation>
</comment>
<dbReference type="GO" id="GO:0006506">
    <property type="term" value="P:GPI anchor biosynthetic process"/>
    <property type="evidence" value="ECO:0007669"/>
    <property type="project" value="UniProtKB-KW"/>
</dbReference>
<dbReference type="EMBL" id="JAOPGA020000886">
    <property type="protein sequence ID" value="KAL0482734.1"/>
    <property type="molecule type" value="Genomic_DNA"/>
</dbReference>
<evidence type="ECO:0000256" key="3">
    <source>
        <dbReference type="ARBA" id="ARBA00010026"/>
    </source>
</evidence>
<dbReference type="GO" id="GO:0042765">
    <property type="term" value="C:GPI-anchor transamidase complex"/>
    <property type="evidence" value="ECO:0007669"/>
    <property type="project" value="InterPro"/>
</dbReference>
<comment type="caution">
    <text evidence="11">The sequence shown here is derived from an EMBL/GenBank/DDBJ whole genome shotgun (WGS) entry which is preliminary data.</text>
</comment>
<feature type="chain" id="PRO_5043351915" evidence="10">
    <location>
        <begin position="23"/>
        <end position="428"/>
    </location>
</feature>
<protein>
    <submittedName>
        <fullName evidence="11">GPI-anchor transamidase subunit U</fullName>
    </submittedName>
</protein>
<comment type="similarity">
    <text evidence="3">Belongs to the PIGU family.</text>
</comment>
<feature type="transmembrane region" description="Helical" evidence="9">
    <location>
        <begin position="223"/>
        <end position="245"/>
    </location>
</feature>
<keyword evidence="8 9" id="KW-0472">Membrane</keyword>
<organism evidence="11 12">
    <name type="scientific">Acrasis kona</name>
    <dbReference type="NCBI Taxonomy" id="1008807"/>
    <lineage>
        <taxon>Eukaryota</taxon>
        <taxon>Discoba</taxon>
        <taxon>Heterolobosea</taxon>
        <taxon>Tetramitia</taxon>
        <taxon>Eutetramitia</taxon>
        <taxon>Acrasidae</taxon>
        <taxon>Acrasis</taxon>
    </lineage>
</organism>
<evidence type="ECO:0000256" key="4">
    <source>
        <dbReference type="ARBA" id="ARBA00022502"/>
    </source>
</evidence>
<reference evidence="11 12" key="1">
    <citation type="submission" date="2024-03" db="EMBL/GenBank/DDBJ databases">
        <title>The Acrasis kona genome and developmental transcriptomes reveal deep origins of eukaryotic multicellular pathways.</title>
        <authorList>
            <person name="Sheikh S."/>
            <person name="Fu C.-J."/>
            <person name="Brown M.W."/>
            <person name="Baldauf S.L."/>
        </authorList>
    </citation>
    <scope>NUCLEOTIDE SEQUENCE [LARGE SCALE GENOMIC DNA]</scope>
    <source>
        <strain evidence="11 12">ATCC MYA-3509</strain>
    </source>
</reference>
<dbReference type="InterPro" id="IPR009600">
    <property type="entry name" value="PIG-U"/>
</dbReference>
<feature type="transmembrane region" description="Helical" evidence="9">
    <location>
        <begin position="312"/>
        <end position="328"/>
    </location>
</feature>
<dbReference type="Pfam" id="PF06728">
    <property type="entry name" value="PIG-U"/>
    <property type="match status" value="1"/>
</dbReference>
<evidence type="ECO:0000256" key="5">
    <source>
        <dbReference type="ARBA" id="ARBA00022692"/>
    </source>
</evidence>
<keyword evidence="6" id="KW-0256">Endoplasmic reticulum</keyword>
<proteinExistence type="inferred from homology"/>
<dbReference type="AlphaFoldDB" id="A0AAW2Z0F8"/>
<sequence>MSKTRWLLLGALAVSIRVTLFALEFDKTFSNMVEFTTPTTSFKRLKEALHLTDLGMSPYSSSVFIQPPLTLLPFSLPKVYAPSQTYITEQLWPRALFILLDLLMAYLLCRIGALTYKLKILDRIPTAESYYKNLQTLLPAVYLFNPVLIASCVSMSTVIFNNLAIAIMIYYALRNNVILSTLGLSLACYLTVYPLVLLIPLIVMFHQIADVHAGKNVGVNKSIIVKVILWSVIWQGLLQYMSFTIMGRSWEFLQQAYVYALSVADLTPNWGNFWYFFIEVFDHFRQFFLLMFNIHMLSYIAPLCIRFRRDGLFISVIMIAITSLFKAYPTFGDFFFYITLFAMYIPLSVHMRYGFSIVVLMLFTMLVGPAFFIAWVQKGTGNANFFYFVTLAFLMSQVLLIVEFVFAKLKHNYNLKKGVVEVTKEHSE</sequence>
<evidence type="ECO:0000313" key="12">
    <source>
        <dbReference type="Proteomes" id="UP001431209"/>
    </source>
</evidence>
<feature type="signal peptide" evidence="10">
    <location>
        <begin position="1"/>
        <end position="22"/>
    </location>
</feature>
<feature type="transmembrane region" description="Helical" evidence="9">
    <location>
        <begin position="334"/>
        <end position="350"/>
    </location>
</feature>
<feature type="transmembrane region" description="Helical" evidence="9">
    <location>
        <begin position="284"/>
        <end position="305"/>
    </location>
</feature>
<feature type="transmembrane region" description="Helical" evidence="9">
    <location>
        <begin position="155"/>
        <end position="173"/>
    </location>
</feature>
<keyword evidence="10" id="KW-0732">Signal</keyword>
<name>A0AAW2Z0F8_9EUKA</name>
<feature type="transmembrane region" description="Helical" evidence="9">
    <location>
        <begin position="182"/>
        <end position="203"/>
    </location>
</feature>
<evidence type="ECO:0000256" key="2">
    <source>
        <dbReference type="ARBA" id="ARBA00004687"/>
    </source>
</evidence>